<sequence length="1568" mass="163747">MDLCKLEFVGRVQVYGRRSRQPLSSAESLLLLVKELRKGPRRSPICFIARLEPAFSKHSHDSRDPLAMSAAPQPCRFFQQGRCSFGDQCRNLHGNLPTKANPTPVAAGFRCASSAPRPAGKRGLTHSPRYSREGIQTDLTKERPKWILSSYAPGKNERNLLDGHDLSPEELRLRFYAARAAGNPALYPEQELSQKAEAAVQNALNNLDQAFQFALSQSSSTGGTPATSQSTPSAFGSATTTPQKSGFGVFGAAATGAAPATPAFGGAQTATTTTPFGTPASGSGGFGAFGQAATKPSAFGSTSTPSAFGQGGTASTGSAFGAGGSVIKPATGFGSTAPATGFGAFSGGASAGSAAPSAFGSGGTAPKPAFGGSAFGSGGTAPSTSAFGAPAFGASATPAPAFGSTAAFGSTSATGSAFGQSGFGAASTPATGSAFGAFGTAPKPAATAAGTATGFGAFAAGGGGSASATPAFSQSAFGAGGTAPSAFGAGGTAAAATTTAPAGSAFGAGGTATGSAFGAGGTATGSAFGSGGTAPGSAFGAAGAAPKPAGSAFGSGGTATASSAFGSGGTATGFGAFAAPKPVAPAGAPAPFGGTAAPSAPTATGSAFGQGGFGAFGSALSSTTNPTPAAGSAFGQSGFGTFGNAPAAATPSASATSTIAVKDPYASLEDPNQERSAEEMELWKADQFTWGMIPVHAPPLSVRPAMQGSTDRLAALLAPPELSTARDDARRDLADALQTPRGPAQLGAQLQQLLEKQQADAARLERDLQTSSETTNRLVADTRRRVARIRERSHALKQDHERVEGQLAEAKDRLVSGLEAKDPDADDDGLTLREQLVSLAERRAQLLAAQKWFGAVAKAESLGLTALRSLDSNALPQAFRAYVELVTFVRTVDGEATGAKATDQNAPSGLTALTSQLVTMTTSVWNALVKTLSSETNSRLLEKLETLGWPQPFAEALDPYEDQRVAEFQTAFVDLLTLEHLQANNPIPASNKLSQSVSASSSRPKPLLALQPLVHPLLLRFKWQFEGSRGTNRIDKPEYPLSFVLNLLTAHERFLGEDIQYLLDTNGFEHIDAVNEFTSLLLPPLVSRLRHHLPQLLSMPPVLAHTVYQVVEFDQQLRSRGYKPRTWPTVLRPDEQVQEEEEGGEWEGLSETILGRQEWFDKWIDGEREFFDKRYFDAIGAPDAWHIIPEEDFDAGESSSGTRPTHSALRVKELAEQLADRYRPLPLRHTLPFLLTLHLPLLQSYAARITSALDAFESLSFGLLPGALGQTTAATAGVGGAVRLVRAGVSARWMGEKCAEWGEDAFFLTLYEYLSAALSTPGRLDDDLQEAAEDVLDNSEGTVFDRERSTFENLAERSEELIVRHAAREVINELKPYFSRRWDVPAADEDEPSDRSLSPELIAPLSLFSSLLSTIVQSFPPATRTTLYRRISALVSQALYDRLLAAHGWTETAAHQFQYDLDNGFLVAAREAGMPERGLQRGWEVARGGGIILTLPAQASQQGGYVPGGELTFSKVMSVVFDDDSSVRSTDDDEDTPFGAIMSELGIGEALTRSEVQQLMRRRPECWR</sequence>
<gene>
    <name evidence="8" type="ORF">C6P46_006916</name>
</gene>
<dbReference type="GO" id="GO:0006888">
    <property type="term" value="P:endoplasmic reticulum to Golgi vesicle-mediated transport"/>
    <property type="evidence" value="ECO:0007669"/>
    <property type="project" value="InterPro"/>
</dbReference>
<dbReference type="InterPro" id="IPR000571">
    <property type="entry name" value="Znf_CCCH"/>
</dbReference>
<proteinExistence type="predicted"/>
<keyword evidence="9" id="KW-1185">Reference proteome</keyword>
<feature type="domain" description="C3H1-type" evidence="7">
    <location>
        <begin position="69"/>
        <end position="96"/>
    </location>
</feature>
<evidence type="ECO:0000256" key="5">
    <source>
        <dbReference type="SAM" id="Coils"/>
    </source>
</evidence>
<evidence type="ECO:0000256" key="3">
    <source>
        <dbReference type="ARBA" id="ARBA00022833"/>
    </source>
</evidence>
<accession>A0A9P7B3T8</accession>
<feature type="compositionally biased region" description="Low complexity" evidence="6">
    <location>
        <begin position="265"/>
        <end position="281"/>
    </location>
</feature>
<dbReference type="PANTHER" id="PTHR13520:SF0">
    <property type="entry name" value="RAD50-INTERACTING PROTEIN 1"/>
    <property type="match status" value="1"/>
</dbReference>
<dbReference type="Gene3D" id="1.20.58.670">
    <property type="entry name" value="Dsl1p vesicle tethering complex, Tip20p subunit, domain D"/>
    <property type="match status" value="1"/>
</dbReference>
<dbReference type="Gene3D" id="4.10.1000.10">
    <property type="entry name" value="Zinc finger, CCCH-type"/>
    <property type="match status" value="1"/>
</dbReference>
<dbReference type="GO" id="GO:0008270">
    <property type="term" value="F:zinc ion binding"/>
    <property type="evidence" value="ECO:0007669"/>
    <property type="project" value="UniProtKB-KW"/>
</dbReference>
<dbReference type="EMBL" id="PUHQ01000090">
    <property type="protein sequence ID" value="KAG0656895.1"/>
    <property type="molecule type" value="Genomic_DNA"/>
</dbReference>
<dbReference type="PROSITE" id="PS51386">
    <property type="entry name" value="RINT1_TIP20"/>
    <property type="match status" value="1"/>
</dbReference>
<dbReference type="InterPro" id="IPR042042">
    <property type="entry name" value="Tip20p_domB"/>
</dbReference>
<feature type="coiled-coil region" evidence="5">
    <location>
        <begin position="747"/>
        <end position="813"/>
    </location>
</feature>
<dbReference type="GO" id="GO:0006890">
    <property type="term" value="P:retrograde vesicle-mediated transport, Golgi to endoplasmic reticulum"/>
    <property type="evidence" value="ECO:0007669"/>
    <property type="project" value="InterPro"/>
</dbReference>
<dbReference type="GO" id="GO:0060628">
    <property type="term" value="P:regulation of ER to Golgi vesicle-mediated transport"/>
    <property type="evidence" value="ECO:0007669"/>
    <property type="project" value="TreeGrafter"/>
</dbReference>
<organism evidence="8 9">
    <name type="scientific">Rhodotorula mucilaginosa</name>
    <name type="common">Yeast</name>
    <name type="synonym">Rhodotorula rubra</name>
    <dbReference type="NCBI Taxonomy" id="5537"/>
    <lineage>
        <taxon>Eukaryota</taxon>
        <taxon>Fungi</taxon>
        <taxon>Dikarya</taxon>
        <taxon>Basidiomycota</taxon>
        <taxon>Pucciniomycotina</taxon>
        <taxon>Microbotryomycetes</taxon>
        <taxon>Sporidiobolales</taxon>
        <taxon>Sporidiobolaceae</taxon>
        <taxon>Rhodotorula</taxon>
    </lineage>
</organism>
<keyword evidence="3 4" id="KW-0862">Zinc</keyword>
<feature type="zinc finger region" description="C3H1-type" evidence="4">
    <location>
        <begin position="69"/>
        <end position="96"/>
    </location>
</feature>
<dbReference type="PROSITE" id="PS50103">
    <property type="entry name" value="ZF_C3H1"/>
    <property type="match status" value="1"/>
</dbReference>
<feature type="region of interest" description="Disordered" evidence="6">
    <location>
        <begin position="217"/>
        <end position="240"/>
    </location>
</feature>
<reference evidence="8 9" key="1">
    <citation type="submission" date="2020-11" db="EMBL/GenBank/DDBJ databases">
        <title>Kefir isolates.</title>
        <authorList>
            <person name="Marcisauskas S."/>
            <person name="Kim Y."/>
            <person name="Blasche S."/>
        </authorList>
    </citation>
    <scope>NUCLEOTIDE SEQUENCE [LARGE SCALE GENOMIC DNA]</scope>
    <source>
        <strain evidence="8 9">KR</strain>
    </source>
</reference>
<dbReference type="GO" id="GO:0070939">
    <property type="term" value="C:Dsl1/NZR complex"/>
    <property type="evidence" value="ECO:0007669"/>
    <property type="project" value="InterPro"/>
</dbReference>
<keyword evidence="5" id="KW-0175">Coiled coil</keyword>
<evidence type="ECO:0000256" key="2">
    <source>
        <dbReference type="ARBA" id="ARBA00022771"/>
    </source>
</evidence>
<evidence type="ECO:0000256" key="4">
    <source>
        <dbReference type="PROSITE-ProRule" id="PRU00723"/>
    </source>
</evidence>
<dbReference type="PANTHER" id="PTHR13520">
    <property type="entry name" value="RAD50-INTERACTING PROTEIN 1 RINT-1"/>
    <property type="match status" value="1"/>
</dbReference>
<keyword evidence="2 4" id="KW-0863">Zinc-finger</keyword>
<dbReference type="Gene3D" id="1.20.58.1420">
    <property type="entry name" value="Dsl1p vesicle tethering complex, Tip20p subunit, domain B"/>
    <property type="match status" value="1"/>
</dbReference>
<name>A0A9P7B3T8_RHOMI</name>
<dbReference type="InterPro" id="IPR041367">
    <property type="entry name" value="Znf-CCCH_4"/>
</dbReference>
<dbReference type="Pfam" id="PF04437">
    <property type="entry name" value="RINT1_TIP1"/>
    <property type="match status" value="1"/>
</dbReference>
<dbReference type="SMART" id="SM00356">
    <property type="entry name" value="ZnF_C3H1"/>
    <property type="match status" value="1"/>
</dbReference>
<feature type="compositionally biased region" description="Polar residues" evidence="6">
    <location>
        <begin position="221"/>
        <end position="240"/>
    </location>
</feature>
<evidence type="ECO:0000313" key="9">
    <source>
        <dbReference type="Proteomes" id="UP000777482"/>
    </source>
</evidence>
<dbReference type="InterPro" id="IPR007528">
    <property type="entry name" value="RINT1_Tip20"/>
</dbReference>
<dbReference type="Proteomes" id="UP000777482">
    <property type="component" value="Unassembled WGS sequence"/>
</dbReference>
<dbReference type="Pfam" id="PF18044">
    <property type="entry name" value="zf-CCCH_4"/>
    <property type="match status" value="1"/>
</dbReference>
<dbReference type="InterPro" id="IPR042044">
    <property type="entry name" value="EXOC6PINT-1/Sec15/Tip20_C_dom2"/>
</dbReference>
<evidence type="ECO:0000256" key="1">
    <source>
        <dbReference type="ARBA" id="ARBA00022723"/>
    </source>
</evidence>
<keyword evidence="1 4" id="KW-0479">Metal-binding</keyword>
<evidence type="ECO:0000256" key="6">
    <source>
        <dbReference type="SAM" id="MobiDB-lite"/>
    </source>
</evidence>
<feature type="region of interest" description="Disordered" evidence="6">
    <location>
        <begin position="265"/>
        <end position="289"/>
    </location>
</feature>
<protein>
    <recommendedName>
        <fullName evidence="7">C3H1-type domain-containing protein</fullName>
    </recommendedName>
</protein>
<comment type="caution">
    <text evidence="8">The sequence shown here is derived from an EMBL/GenBank/DDBJ whole genome shotgun (WGS) entry which is preliminary data.</text>
</comment>
<dbReference type="OrthoDB" id="407410at2759"/>
<evidence type="ECO:0000259" key="7">
    <source>
        <dbReference type="PROSITE" id="PS50103"/>
    </source>
</evidence>
<evidence type="ECO:0000313" key="8">
    <source>
        <dbReference type="EMBL" id="KAG0656895.1"/>
    </source>
</evidence>